<proteinExistence type="predicted"/>
<dbReference type="GeneID" id="107273728"/>
<dbReference type="RefSeq" id="XP_015607657.2">
    <property type="nucleotide sequence ID" value="XM_015752171.2"/>
</dbReference>
<keyword evidence="1" id="KW-0732">Signal</keyword>
<organism evidence="2 3">
    <name type="scientific">Cephus cinctus</name>
    <name type="common">Wheat stem sawfly</name>
    <dbReference type="NCBI Taxonomy" id="211228"/>
    <lineage>
        <taxon>Eukaryota</taxon>
        <taxon>Metazoa</taxon>
        <taxon>Ecdysozoa</taxon>
        <taxon>Arthropoda</taxon>
        <taxon>Hexapoda</taxon>
        <taxon>Insecta</taxon>
        <taxon>Pterygota</taxon>
        <taxon>Neoptera</taxon>
        <taxon>Endopterygota</taxon>
        <taxon>Hymenoptera</taxon>
        <taxon>Cephoidea</taxon>
        <taxon>Cephidae</taxon>
        <taxon>Cephus</taxon>
    </lineage>
</organism>
<accession>A0AAJ7CDQ8</accession>
<gene>
    <name evidence="3 4" type="primary">LOC107273728</name>
    <name evidence="5" type="synonym">LOC107273731</name>
</gene>
<protein>
    <submittedName>
        <fullName evidence="4">Uncharacterized protein LOC107273728 isoform X1</fullName>
    </submittedName>
    <submittedName>
        <fullName evidence="3">Uncharacterized protein LOC107273728 isoform X2</fullName>
    </submittedName>
    <submittedName>
        <fullName evidence="5">Uncharacterized protein LOC107273731</fullName>
    </submittedName>
</protein>
<keyword evidence="2" id="KW-1185">Reference proteome</keyword>
<feature type="chain" id="PRO_5044708709" evidence="1">
    <location>
        <begin position="17"/>
        <end position="292"/>
    </location>
</feature>
<dbReference type="RefSeq" id="XP_015607710.1">
    <property type="nucleotide sequence ID" value="XM_015752224.2"/>
</dbReference>
<dbReference type="Proteomes" id="UP000694920">
    <property type="component" value="Unplaced"/>
</dbReference>
<evidence type="ECO:0000313" key="5">
    <source>
        <dbReference type="RefSeq" id="XP_015607710.1"/>
    </source>
</evidence>
<name>A0AAJ7CDQ8_CEPCN</name>
<dbReference type="GeneID" id="107273731"/>
<evidence type="ECO:0000313" key="3">
    <source>
        <dbReference type="RefSeq" id="XP_015607657.2"/>
    </source>
</evidence>
<dbReference type="KEGG" id="ccin:107273728"/>
<reference evidence="3 4" key="1">
    <citation type="submission" date="2025-04" db="UniProtKB">
        <authorList>
            <consortium name="RefSeq"/>
        </authorList>
    </citation>
    <scope>IDENTIFICATION</scope>
</reference>
<evidence type="ECO:0000256" key="1">
    <source>
        <dbReference type="SAM" id="SignalP"/>
    </source>
</evidence>
<feature type="signal peptide" evidence="1">
    <location>
        <begin position="1"/>
        <end position="16"/>
    </location>
</feature>
<sequence>MKTVIILAALIALCSAVKWTDLRARWNGMKTTPEDSFFQIPRTASSAIAEGWVRVEGVNDHPVDVFCLENDGRFCIITDSFGNIAGFEFGIPASDIENKGIPYDPSIVPNYKKKTLFGEAYWTVTVYSVDPDVIDAGGRSETRGLTGTTGIWIEEGDSYMVVSRHERTMRKELDYHKTKCIPQMGDHYYYAMNETLACSEFRPIVLLYDGGDLLGVAFQGFGPKSSTKRVWWEPILPSFTRVIAPNSPDCLVDITAKYNSISLHIYFVDEPWNISCDNWLVHTVKKIVHTIF</sequence>
<evidence type="ECO:0000313" key="4">
    <source>
        <dbReference type="RefSeq" id="XP_015607707.1"/>
    </source>
</evidence>
<dbReference type="KEGG" id="ccin:107273731"/>
<dbReference type="AlphaFoldDB" id="A0AAJ7CDQ8"/>
<dbReference type="RefSeq" id="XP_015607707.1">
    <property type="nucleotide sequence ID" value="XM_015752221.2"/>
</dbReference>
<evidence type="ECO:0000313" key="2">
    <source>
        <dbReference type="Proteomes" id="UP000694920"/>
    </source>
</evidence>